<comment type="caution">
    <text evidence="6">The sequence shown here is derived from an EMBL/GenBank/DDBJ whole genome shotgun (WGS) entry which is preliminary data.</text>
</comment>
<keyword evidence="4" id="KW-1133">Transmembrane helix</keyword>
<name>A0A4R6SVT1_9SPHI</name>
<evidence type="ECO:0000313" key="6">
    <source>
        <dbReference type="EMBL" id="TDQ09469.1"/>
    </source>
</evidence>
<dbReference type="Pfam" id="PF16200">
    <property type="entry name" value="Band_7_C"/>
    <property type="match status" value="1"/>
</dbReference>
<protein>
    <submittedName>
        <fullName evidence="6">SPFH domain-containing protein</fullName>
    </submittedName>
</protein>
<dbReference type="PANTHER" id="PTHR43327">
    <property type="entry name" value="STOMATIN-LIKE PROTEIN 2, MITOCHONDRIAL"/>
    <property type="match status" value="1"/>
</dbReference>
<keyword evidence="7" id="KW-1185">Reference proteome</keyword>
<dbReference type="GO" id="GO:0098552">
    <property type="term" value="C:side of membrane"/>
    <property type="evidence" value="ECO:0007669"/>
    <property type="project" value="UniProtKB-ARBA"/>
</dbReference>
<feature type="domain" description="Band 7" evidence="5">
    <location>
        <begin position="21"/>
        <end position="179"/>
    </location>
</feature>
<comment type="similarity">
    <text evidence="2">Belongs to the band 7/mec-2 family.</text>
</comment>
<dbReference type="AlphaFoldDB" id="A0A4R6SVT1"/>
<dbReference type="SMART" id="SM00244">
    <property type="entry name" value="PHB"/>
    <property type="match status" value="1"/>
</dbReference>
<dbReference type="InterPro" id="IPR001107">
    <property type="entry name" value="Band_7"/>
</dbReference>
<evidence type="ECO:0000256" key="1">
    <source>
        <dbReference type="ARBA" id="ARBA00004167"/>
    </source>
</evidence>
<dbReference type="CDD" id="cd08829">
    <property type="entry name" value="SPFH_paraslipin"/>
    <property type="match status" value="1"/>
</dbReference>
<dbReference type="InterPro" id="IPR001972">
    <property type="entry name" value="Stomatin_HflK_fam"/>
</dbReference>
<proteinExistence type="inferred from homology"/>
<dbReference type="OrthoDB" id="9809197at2"/>
<dbReference type="PRINTS" id="PR00721">
    <property type="entry name" value="STOMATIN"/>
</dbReference>
<dbReference type="GO" id="GO:0005886">
    <property type="term" value="C:plasma membrane"/>
    <property type="evidence" value="ECO:0007669"/>
    <property type="project" value="UniProtKB-ARBA"/>
</dbReference>
<dbReference type="InterPro" id="IPR036013">
    <property type="entry name" value="Band_7/SPFH_dom_sf"/>
</dbReference>
<comment type="subcellular location">
    <subcellularLocation>
        <location evidence="1">Membrane</location>
        <topology evidence="1">Single-pass membrane protein</topology>
    </subcellularLocation>
</comment>
<evidence type="ECO:0000259" key="5">
    <source>
        <dbReference type="SMART" id="SM00244"/>
    </source>
</evidence>
<evidence type="ECO:0000313" key="7">
    <source>
        <dbReference type="Proteomes" id="UP000295620"/>
    </source>
</evidence>
<dbReference type="InterPro" id="IPR032435">
    <property type="entry name" value="STML2-like_C"/>
</dbReference>
<dbReference type="RefSeq" id="WP_133575549.1">
    <property type="nucleotide sequence ID" value="NZ_SNYC01000004.1"/>
</dbReference>
<dbReference type="SUPFAM" id="SSF117892">
    <property type="entry name" value="Band 7/SPFH domain"/>
    <property type="match status" value="1"/>
</dbReference>
<feature type="region of interest" description="Disordered" evidence="3">
    <location>
        <begin position="191"/>
        <end position="225"/>
    </location>
</feature>
<feature type="compositionally biased region" description="Basic and acidic residues" evidence="3">
    <location>
        <begin position="191"/>
        <end position="223"/>
    </location>
</feature>
<dbReference type="FunFam" id="3.30.479.30:FF:000004">
    <property type="entry name" value="Putative membrane protease family, stomatin"/>
    <property type="match status" value="1"/>
</dbReference>
<evidence type="ECO:0000256" key="3">
    <source>
        <dbReference type="SAM" id="MobiDB-lite"/>
    </source>
</evidence>
<feature type="transmembrane region" description="Helical" evidence="4">
    <location>
        <begin position="6"/>
        <end position="26"/>
    </location>
</feature>
<gene>
    <name evidence="6" type="ORF">ATK78_1624</name>
</gene>
<dbReference type="Pfam" id="PF01145">
    <property type="entry name" value="Band_7"/>
    <property type="match status" value="1"/>
</dbReference>
<dbReference type="PANTHER" id="PTHR43327:SF10">
    <property type="entry name" value="STOMATIN-LIKE PROTEIN 2, MITOCHONDRIAL"/>
    <property type="match status" value="1"/>
</dbReference>
<keyword evidence="4" id="KW-0812">Transmembrane</keyword>
<dbReference type="EMBL" id="SNYC01000004">
    <property type="protein sequence ID" value="TDQ09469.1"/>
    <property type="molecule type" value="Genomic_DNA"/>
</dbReference>
<dbReference type="Proteomes" id="UP000295620">
    <property type="component" value="Unassembled WGS sequence"/>
</dbReference>
<sequence>MTPSTYILIILAVFILIAFFSTFKIVPQRSVFIVERLGKYSRSLEAGFHILIPFIDKIAYKQNLKEQAIDVASQICITKDNIAVEVDGILYLQVMDPQKASYGIDNYRFAVIQISQTTMRSVIGKMELDKTFEERETVNATIVDAVDKASEPWGIKVSRYEVKNISPPQSIRDAMEKQMRAEREKRALIAESEGDKQAKINRAEGDKQEMIARSEGEKMRKINEASGTASEIEMVAIATAKGILEIAKSINQEGGMNAVNLRIAEQYLTEFGKLAKVNNTMIVPADLSNIAGVISSVTSVLSTTNPSGTVPANPLLRKP</sequence>
<accession>A0A4R6SVT1</accession>
<evidence type="ECO:0000256" key="4">
    <source>
        <dbReference type="SAM" id="Phobius"/>
    </source>
</evidence>
<dbReference type="InterPro" id="IPR050710">
    <property type="entry name" value="Band7/mec-2_domain"/>
</dbReference>
<evidence type="ECO:0000256" key="2">
    <source>
        <dbReference type="ARBA" id="ARBA00008164"/>
    </source>
</evidence>
<keyword evidence="4" id="KW-0472">Membrane</keyword>
<dbReference type="Gene3D" id="3.30.479.30">
    <property type="entry name" value="Band 7 domain"/>
    <property type="match status" value="1"/>
</dbReference>
<organism evidence="6 7">
    <name type="scientific">Pedobacter metabolipauper</name>
    <dbReference type="NCBI Taxonomy" id="425513"/>
    <lineage>
        <taxon>Bacteria</taxon>
        <taxon>Pseudomonadati</taxon>
        <taxon>Bacteroidota</taxon>
        <taxon>Sphingobacteriia</taxon>
        <taxon>Sphingobacteriales</taxon>
        <taxon>Sphingobacteriaceae</taxon>
        <taxon>Pedobacter</taxon>
    </lineage>
</organism>
<reference evidence="6 7" key="1">
    <citation type="submission" date="2019-03" db="EMBL/GenBank/DDBJ databases">
        <title>Genomic Encyclopedia of Archaeal and Bacterial Type Strains, Phase II (KMG-II): from individual species to whole genera.</title>
        <authorList>
            <person name="Goeker M."/>
        </authorList>
    </citation>
    <scope>NUCLEOTIDE SEQUENCE [LARGE SCALE GENOMIC DNA]</scope>
    <source>
        <strain evidence="6 7">DSM 19035</strain>
    </source>
</reference>